<evidence type="ECO:0000256" key="1">
    <source>
        <dbReference type="SAM" id="MobiDB-lite"/>
    </source>
</evidence>
<feature type="compositionally biased region" description="Acidic residues" evidence="1">
    <location>
        <begin position="468"/>
        <end position="480"/>
    </location>
</feature>
<keyword evidence="5" id="KW-1185">Reference proteome</keyword>
<feature type="compositionally biased region" description="Low complexity" evidence="1">
    <location>
        <begin position="542"/>
        <end position="559"/>
    </location>
</feature>
<sequence>MAQQDPSSTVPQDLMPHVHLVSSFRYPAMAGLDLKDVAKFLINAPMIARDKAPFFWTYLDKPADSTVLLTWQPVARLGTNFATDGFVWAPPEQIYKHDLGNGLIIEIYFLKAGFIPGEQVAAHTRRRFRLVPAPNHPNPSQVDTNLFLVHYGATEPNERIPANVIPYDERVNAIMQQRHFLLRAGQIRRKEFMLSDRANWPSLPELARHQMAPQMAPRGVPQQMAYPSQNPTGPPTKRARHAQNPNQPAPMPPSMAPADPFDDEEDIARGDMFDHLTPREVSYSRYQQNHEWMEEILSSPYRMGQIVPADLGLGLTGELASLTEGIFASVGPDALSQPEGKIYTGKLDQGEADKFKDRVSKYIDSTNSELEKMKAEHAKSLEEFRGSSVIRSKERELKGLQEETGAEIWRIEGRVDATEDDGPSSAPSKSKQTLDEIVKDVETALGHTIEPKPKIDRVAAGGYQEPAPEPEPEPEVAAPEEESRRPSQPGSQVGELMMDEADMDMGGTAAGLLDEMHTGFSSMSTPNNNFPTPQAQLSAGQSNAATPNPMAPSPAAAAAPPQPQAGGDVSMGGTEGQSRPAEGETAPDQGTGSGDWVVVPKEGNGAAEGGAEPAKTSGAGSSAKATPLTGTPGAVFDQNDFGSLEDLDTAGDALAGYDDNNGNGNGDSMGDGLDLQMDMEDSAFGDAFHGVNSTGTPGGEM</sequence>
<dbReference type="Proteomes" id="UP000039046">
    <property type="component" value="Unassembled WGS sequence"/>
</dbReference>
<protein>
    <recommendedName>
        <fullName evidence="6">DUF1750-domain-containing protein</fullName>
    </recommendedName>
</protein>
<evidence type="ECO:0000259" key="2">
    <source>
        <dbReference type="Pfam" id="PF08549"/>
    </source>
</evidence>
<dbReference type="GO" id="GO:0006338">
    <property type="term" value="P:chromatin remodeling"/>
    <property type="evidence" value="ECO:0007669"/>
    <property type="project" value="InterPro"/>
</dbReference>
<feature type="compositionally biased region" description="Low complexity" evidence="1">
    <location>
        <begin position="650"/>
        <end position="662"/>
    </location>
</feature>
<dbReference type="InterPro" id="IPR046464">
    <property type="entry name" value="SWI-SNF_Ssr4_C"/>
</dbReference>
<feature type="domain" description="SWI/SNF and RSC complexes subunit Ssr4 C-terminal" evidence="3">
    <location>
        <begin position="261"/>
        <end position="694"/>
    </location>
</feature>
<evidence type="ECO:0000313" key="5">
    <source>
        <dbReference type="Proteomes" id="UP000039046"/>
    </source>
</evidence>
<dbReference type="OrthoDB" id="5321006at2759"/>
<evidence type="ECO:0000259" key="3">
    <source>
        <dbReference type="Pfam" id="PF20497"/>
    </source>
</evidence>
<feature type="region of interest" description="Disordered" evidence="1">
    <location>
        <begin position="446"/>
        <end position="675"/>
    </location>
</feature>
<accession>A0A0A1TJA8</accession>
<feature type="compositionally biased region" description="Polar residues" evidence="1">
    <location>
        <begin position="519"/>
        <end position="541"/>
    </location>
</feature>
<dbReference type="Pfam" id="PF20497">
    <property type="entry name" value="SWI-SNF_Ssr4_C"/>
    <property type="match status" value="1"/>
</dbReference>
<evidence type="ECO:0008006" key="6">
    <source>
        <dbReference type="Google" id="ProtNLM"/>
    </source>
</evidence>
<feature type="region of interest" description="Disordered" evidence="1">
    <location>
        <begin position="413"/>
        <end position="433"/>
    </location>
</feature>
<dbReference type="EMBL" id="CDHN01000003">
    <property type="protein sequence ID" value="CEJ90735.1"/>
    <property type="molecule type" value="Genomic_DNA"/>
</dbReference>
<dbReference type="HOGENOM" id="CLU_013398_1_0_1"/>
<dbReference type="Pfam" id="PF08549">
    <property type="entry name" value="SWI-SNF_Ssr4_N"/>
    <property type="match status" value="1"/>
</dbReference>
<reference evidence="4 5" key="1">
    <citation type="journal article" date="2015" name="Genome Announc.">
        <title>Draft Genome Sequence and Gene Annotation of the Entomopathogenic Fungus Verticillium hemipterigenum.</title>
        <authorList>
            <person name="Horn F."/>
            <person name="Habel A."/>
            <person name="Scharf D.H."/>
            <person name="Dworschak J."/>
            <person name="Brakhage A.A."/>
            <person name="Guthke R."/>
            <person name="Hertweck C."/>
            <person name="Linde J."/>
        </authorList>
    </citation>
    <scope>NUCLEOTIDE SEQUENCE [LARGE SCALE GENOMIC DNA]</scope>
</reference>
<evidence type="ECO:0000313" key="4">
    <source>
        <dbReference type="EMBL" id="CEJ90735.1"/>
    </source>
</evidence>
<feature type="region of interest" description="Disordered" evidence="1">
    <location>
        <begin position="215"/>
        <end position="265"/>
    </location>
</feature>
<name>A0A0A1TJA8_9HYPO</name>
<feature type="domain" description="SWI/SNF and RSC complexes subunit Ssr4 N-terminal" evidence="2">
    <location>
        <begin position="4"/>
        <end position="212"/>
    </location>
</feature>
<dbReference type="AlphaFoldDB" id="A0A0A1TJA8"/>
<dbReference type="InterPro" id="IPR013859">
    <property type="entry name" value="Ssr4_N"/>
</dbReference>
<dbReference type="STRING" id="1531966.A0A0A1TJA8"/>
<gene>
    <name evidence="4" type="ORF">VHEMI06496</name>
</gene>
<organism evidence="4 5">
    <name type="scientific">[Torrubiella] hemipterigena</name>
    <dbReference type="NCBI Taxonomy" id="1531966"/>
    <lineage>
        <taxon>Eukaryota</taxon>
        <taxon>Fungi</taxon>
        <taxon>Dikarya</taxon>
        <taxon>Ascomycota</taxon>
        <taxon>Pezizomycotina</taxon>
        <taxon>Sordariomycetes</taxon>
        <taxon>Hypocreomycetidae</taxon>
        <taxon>Hypocreales</taxon>
        <taxon>Clavicipitaceae</taxon>
        <taxon>Clavicipitaceae incertae sedis</taxon>
        <taxon>'Torrubiella' clade</taxon>
    </lineage>
</organism>
<feature type="compositionally biased region" description="Low complexity" evidence="1">
    <location>
        <begin position="602"/>
        <end position="627"/>
    </location>
</feature>
<proteinExistence type="predicted"/>